<feature type="region of interest" description="Disordered" evidence="2">
    <location>
        <begin position="1409"/>
        <end position="1478"/>
    </location>
</feature>
<feature type="coiled-coil region" evidence="1">
    <location>
        <begin position="2421"/>
        <end position="2448"/>
    </location>
</feature>
<feature type="region of interest" description="Disordered" evidence="2">
    <location>
        <begin position="2023"/>
        <end position="2092"/>
    </location>
</feature>
<evidence type="ECO:0000313" key="3">
    <source>
        <dbReference type="EMBL" id="CAJ1945457.1"/>
    </source>
</evidence>
<proteinExistence type="predicted"/>
<feature type="coiled-coil region" evidence="1">
    <location>
        <begin position="579"/>
        <end position="606"/>
    </location>
</feature>
<comment type="caution">
    <text evidence="3">The sequence shown here is derived from an EMBL/GenBank/DDBJ whole genome shotgun (WGS) entry which is preliminary data.</text>
</comment>
<reference evidence="3" key="1">
    <citation type="submission" date="2023-08" db="EMBL/GenBank/DDBJ databases">
        <authorList>
            <person name="Audoor S."/>
            <person name="Bilcke G."/>
        </authorList>
    </citation>
    <scope>NUCLEOTIDE SEQUENCE</scope>
</reference>
<dbReference type="EMBL" id="CAKOGP040001435">
    <property type="protein sequence ID" value="CAJ1945457.1"/>
    <property type="molecule type" value="Genomic_DNA"/>
</dbReference>
<keyword evidence="1" id="KW-0175">Coiled coil</keyword>
<evidence type="ECO:0000256" key="1">
    <source>
        <dbReference type="SAM" id="Coils"/>
    </source>
</evidence>
<sequence length="2924" mass="331178">MICGVSQPGIECQYFQNDGICYGWVPQLLRNLQGGSLVVFFILYEQEVFLKICLDRVEAARRLKTKGLSDTYLREYQRFVIWVIKNNRMPDPMQRPFRFTTRDNVDKYYIHDFTKREFGTQNSRSRVHQAIQRFWDSVESSFFKDFDTLSPLMDGEAKKFRVKDSEAVEASVIEQQRYYDSIKEDKFGGTDPFKGLKADLLTSTEKMKVMTYILNDRPDWKDIGCSFNWGCNAGLRGDSTRSLCFKDLYISHGFAPGQGRNLTAILRKDDQKSDFTTDRLVGVLRHRHYLLCASFMTSMNVIRILQLRSNEVHFKRPNKKSPAEFWQIPFVDFTKLADEENAMREIYVKTGVESCKVTHHRTHCVMHASTEGLQQYQVSTLTKHMNDKLTKSYWAEMERRSMTVMAGFDMDEAYNVRSQLFLRPNALGVSIQVNGERPDGTVFQIGLPLESIEACIRALFGNDMDQWKREQEAPDGDKSTCAQKFFSRLLPFLVEVLVQDGIYLIIDHPQHEMSIMLHNKIPGYAQWAAMKRRWVKNELLTFEPKKMEALNSATQNAFQSIMRQVKYLEDAVVAGATKNQALTEQVEALRQELRNRNQEFNAVQQRRDDAMRHFIAQELRNVVGNHQIQNHGPPTGTGAPSQQEVHTRAVGNVSATQPLRETAEILVAPETQQRPPSQRQQALQRSTAAPTVVHLQSIPHQPALGKAFPKLWSGILQNWINLKLEKFIHVPKNGRNGWNNAENAKRFHKHYRGFLCIQSVMEENETVKDLKGAAFFLDDERRSLKLNMTEHLQFRCKRNPSIQSKTMKKQAPKSNNTGRGTKRPNGDGGTTVQHPRNKRSRPNSNGNGRPPLPPFHPVQPMQQHRQQRVAGLNMHQLAYGSKVVDIEANRGIRGVAQRYQQRTMAVSQFTNSRNSAYHTTNLLARKPAAIQRRRIQSAIGPGGKRARNNLLQATVAPMADQRFQEAVAGLTPDEYLEHADAIRQKKVAIAASVLAEVNNIYITDALIVLKLSQVSRLPLTAVMAIYHTEVRSQLFLRPNALGVSIQVNGERPDGTVFQIGLPLESIEACIRALFGNDMDQWKREQEAPDGDKSTCAQKFFSRLLPFLVEVLVQDGIYLIIDHPQHEMSIMLHNKIPGYAQWAAMKRRWVKNELLTFEPKKMEALNSATQNAFQSIMRQVKYLEDAVVAGATKNQALTEQVEALRQELRNRNQEFNAVQQRRDDAMRHFIAQELRNVVGNHQIQNHGPPTGTGAPSQQEVHTRAVGNVSATQPLRETAEILVAPETQQRPPSQRQQALQRSTAAPTVVHLQSIPHQPALGKAFPKLWSGILQNWINLKLEKFIHVPKNGRNGWNNAENAKRFHKHYRGFLCIQSVMEENETVKDLKGAAFFLDDERRSLKLNMTEHLQFRCKRNPSIQSKTMKKQAPKSNNTGRGTKRPNGDGGTTVQHPRNKRSRPNSNGNGRPPLPPFHPVQPMQQHRQQRVAGLNMHQLAYGSKVVDIEANRGIRGVAQRYQQRTMAVSQFTNSRNSAYHTTNLLARKPAAIQRRRIQSAIGPGGKRARNNLLQATVAPMADQRFQEAVAGLTPDEYLEHADAIRQKKVAIAASVLAEVNNIYITDALIVLKLSQVSRLPLTAVMAIYHTEVRSQLFLRPNALGVSIQVNGERPDGTVFQIGLPLESIEACIRALFGNDMDQWKREQEAPDGDKSTCAQKFFSRLLPFLVEVLVQDGIYLIIDHPQHEMSIMLHNKIPGYAQWAAMKRRWVKNELLTFEPKKMEALNSATQNAFQSIMRQVKYLEDAVVAGATKNQALTEQVEALRQELRNRNQEFNAVQQRRDDAMRHFIAQELRNVVGNHQIQNHGPPTGTGAPSQQEVHTRAVGNVSATQPLRETAEILVAPETQQRPPSQRQQALQRSTAAPTVVHLQSIPHQPALGKAFPKLWSGILQNWINLKLEKFIHVPKNGRNGWNNAENAKRFHKHYRGFLCIQSVMEENETVKDLKGAAFFLDDERRSLKLNMTEHLQFRCKRNPSIQSKTMKKQAPKSNNTGRGTKRPNGDGGTTVQHPRNKRSRPNSNGNGRPPLPPFHPVQPMQQHRQQRVAGLNMHQLAYGSKVVDIEANRGIRGVAQRYQQRTMAVSQFTNSRNSAYHTTNLLARKPAAIQRRRIQSAIGPGGKRARNNLLQATVAPMADQRFQEAVAGLTPDEYLEHADAIRQKKVAIAASVLAEVNNIYITDALIVLKLSQVSRLPLTAVMAIYHTEVRSQLFLRPNALGVSIQVNGERPDGTVFQIGLPLESIEACIRALFGNDMDQWKREQEAPDGDKSTCAQKFFSRLLPFLVEVLVQDGIYLIIDHPQHEMSIMLHNKIPGYAQWAAMKRRWVKNELLTFEPKKMEALNSATQNAFQSIMRQVKYLEDAVVAGATKNQALTEQVEALRQELRNRNQEFNAVQQRRDDAMRHFIAQELRNVVGNHQIQNHGPPTGTGAPSQQEVHTRAVGNVSATQPLRETAEILVAPETQQRPPSQRQQALQRSTAAPTVVHLQSIPHQPALGKAFPKLWSGILQNWINLKLEKFIHVPKNGRNGWNNAENAKRFHKHYRGFLCIQSVMEENETVKDLKGAAFFLDDERRSLKLNMTEHLQFRCKRNPSIQSKTMKKQAPKSNNTGRGTKRPNGDGGTTVQHPRNKRSRPNSNGNGRPPLPPFHPVQPMQQHRQQRVAGLNMHQLAYGSKVVDIEANRGIRGVAQRYQQRTMAVSQFTNSRNSAYHTTNLLARKPAAIQRRRIQSAIGPGGKRARNNLLQATVAPMADQRFQEAVAGLTPDEYLEHADAIRQKKVAIAASVLAEVNNNNNNNSRLVCRQSINPAHLCPIEGCNGDVPEGGGSTMPPIHKCYNIRNCNKKVHHVCADRSGLHGRNEMNVYCSIECREMRPD</sequence>
<evidence type="ECO:0000313" key="4">
    <source>
        <dbReference type="Proteomes" id="UP001295423"/>
    </source>
</evidence>
<feature type="coiled-coil region" evidence="1">
    <location>
        <begin position="1807"/>
        <end position="1834"/>
    </location>
</feature>
<feature type="coiled-coil region" evidence="1">
    <location>
        <begin position="1193"/>
        <end position="1220"/>
    </location>
</feature>
<evidence type="ECO:0000256" key="2">
    <source>
        <dbReference type="SAM" id="MobiDB-lite"/>
    </source>
</evidence>
<feature type="region of interest" description="Disordered" evidence="2">
    <location>
        <begin position="795"/>
        <end position="864"/>
    </location>
</feature>
<organism evidence="3 4">
    <name type="scientific">Cylindrotheca closterium</name>
    <dbReference type="NCBI Taxonomy" id="2856"/>
    <lineage>
        <taxon>Eukaryota</taxon>
        <taxon>Sar</taxon>
        <taxon>Stramenopiles</taxon>
        <taxon>Ochrophyta</taxon>
        <taxon>Bacillariophyta</taxon>
        <taxon>Bacillariophyceae</taxon>
        <taxon>Bacillariophycidae</taxon>
        <taxon>Bacillariales</taxon>
        <taxon>Bacillariaceae</taxon>
        <taxon>Cylindrotheca</taxon>
    </lineage>
</organism>
<name>A0AAD2CY16_9STRA</name>
<dbReference type="Proteomes" id="UP001295423">
    <property type="component" value="Unassembled WGS sequence"/>
</dbReference>
<feature type="region of interest" description="Disordered" evidence="2">
    <location>
        <begin position="2637"/>
        <end position="2706"/>
    </location>
</feature>
<gene>
    <name evidence="3" type="ORF">CYCCA115_LOCUS9600</name>
</gene>
<accession>A0AAD2CY16</accession>
<keyword evidence="4" id="KW-1185">Reference proteome</keyword>
<protein>
    <submittedName>
        <fullName evidence="3">Uncharacterized protein</fullName>
    </submittedName>
</protein>